<dbReference type="Pfam" id="PF07751">
    <property type="entry name" value="Abi_2"/>
    <property type="match status" value="1"/>
</dbReference>
<dbReference type="EMBL" id="AP019824">
    <property type="protein sequence ID" value="BBM39768.1"/>
    <property type="molecule type" value="Genomic_DNA"/>
</dbReference>
<reference evidence="1 2" key="1">
    <citation type="submission" date="2019-07" db="EMBL/GenBank/DDBJ databases">
        <title>Complete Genome Sequence of Leptotrichia hofstadii Strain JCM16775.</title>
        <authorList>
            <person name="Watanabe S."/>
            <person name="Cui L."/>
        </authorList>
    </citation>
    <scope>NUCLEOTIDE SEQUENCE [LARGE SCALE GENOMIC DNA]</scope>
    <source>
        <strain evidence="1 2">JCM16775</strain>
        <plasmid evidence="2">pjcm16775-1 dna</plasmid>
    </source>
</reference>
<evidence type="ECO:0000313" key="2">
    <source>
        <dbReference type="Proteomes" id="UP000321892"/>
    </source>
</evidence>
<dbReference type="OrthoDB" id="5363652at2"/>
<dbReference type="Proteomes" id="UP000321892">
    <property type="component" value="Plasmid pjcm16775-1 dna"/>
</dbReference>
<gene>
    <name evidence="1" type="ORF">JCM16775_p1017</name>
</gene>
<dbReference type="KEGG" id="lhf:JCM16775_p1017"/>
<proteinExistence type="predicted"/>
<keyword evidence="1" id="KW-0614">Plasmid</keyword>
<evidence type="ECO:0000313" key="1">
    <source>
        <dbReference type="EMBL" id="BBM39768.1"/>
    </source>
</evidence>
<dbReference type="AlphaFoldDB" id="A0A510JKC2"/>
<name>A0A510JKC2_9FUSO</name>
<accession>A0A510JKC2</accession>
<keyword evidence="2" id="KW-1185">Reference proteome</keyword>
<sequence>MSRPFHTYEEQLEKLKSRRLIIDNDEEVIKILKRKNYYDIINGYKDYFIDIPATTASGDDVYKEGTNFKDIDLLYEFDAEIRSIILKNILKLENIIKTKISYVFSKEKTQEFNYLNINNYDETKKENATRVIAEISNVIRNCMSQNYTGGRQISHYLDIHRNLPLWVLAKQLTFGNISYFYSSIEESLQKEICEEIAIEYKKEYDKTIIVDEKNMEKILRFINSIRNICAHNERLYNITVRINRNRIHRITHPHIDFTFRSKLFDVLIILKLFITRKEFQILAKEISNEIKKLGSNYSTKVFGDILNQTGIPIKWKRIIGDLLEWEEIDSKEENEKIEKFIYIKHGDEIDSLATISKIEEIYLKQEKDLTLKIAYGMKLIGYVFKLNMKKVTIENKKITEEDKDYIEILYEEKEVDKFEEENNFKGEIIKILNKK</sequence>
<geneLocation type="plasmid" evidence="2">
    <name>pjcm16775-1 dna</name>
</geneLocation>
<dbReference type="InterPro" id="IPR011664">
    <property type="entry name" value="Abi_system_AbiD/AbiF-like"/>
</dbReference>
<protein>
    <submittedName>
        <fullName evidence="1">Abi-like protein</fullName>
    </submittedName>
</protein>
<dbReference type="RefSeq" id="WP_051254429.1">
    <property type="nucleotide sequence ID" value="NZ_AP019824.1"/>
</dbReference>
<organism evidence="1 2">
    <name type="scientific">Leptotrichia hofstadii</name>
    <dbReference type="NCBI Taxonomy" id="157688"/>
    <lineage>
        <taxon>Bacteria</taxon>
        <taxon>Fusobacteriati</taxon>
        <taxon>Fusobacteriota</taxon>
        <taxon>Fusobacteriia</taxon>
        <taxon>Fusobacteriales</taxon>
        <taxon>Leptotrichiaceae</taxon>
        <taxon>Leptotrichia</taxon>
    </lineage>
</organism>